<feature type="compositionally biased region" description="Polar residues" evidence="2">
    <location>
        <begin position="9"/>
        <end position="18"/>
    </location>
</feature>
<accession>A0A9P0CER4</accession>
<evidence type="ECO:0000256" key="1">
    <source>
        <dbReference type="SAM" id="Coils"/>
    </source>
</evidence>
<sequence>METPGASIFQGTNISINKSRNEEEEEDLEDQKRRNEELQNLLMTKLDDFNYDESTINSSIISTISIDDARNEYLTAENANDQIKVLYEVRGRELQALREEYKNVVENKTKQINDLKKKLTLTEAELEQIKVSYKNSEELLVEKVESIKELTSILESKEKQIELYRKDTENLHLEVATYKSTIEDIHRQMQGDRNPFANSNKHFNSEELKTAHKEQIDRLENLLEEKTRLAKHSERENQALKEELNKVIESNSDNSKLIETLTRNFEDAQKQCENLIDVIETLSNENNHLQNRVNNVYNHSPGKRNSLDINSLVSHVDKLKKMLVDKSVQINTLGVKLNNYEANLKELLEYRKLKSDTYQKEFQQCENEDHTKNLLLMQNDLQNYRRIIEDKNQQILNLNSTNKDLLAKMEETLSQTRNDIQKFSAKYSLPQLDKMAQDLKTSERHITELQEKLKHSEEQRLHLAQEDKNKEKEHKEELEALKLISEKDRNNFENEIKKLHNELSISLNEITNLKQHIQELSNENSKLQSQLNIGFEDASVKKQYLESIQALRDARNEVKKLQETVDELRNLKTIAEGDRCTFEFEAKDAKYKLETVDKYLSKLEKQLDQATEDLQSKDQIINTHQKNVADLTEKLNTKSIEIVEKECSCKNSLQNNKEPLSDKKIRRNLDAELKAVEELNRDNEANMISLELKIREEIQKEYFDKLIEIEETYQKACNSSNALCKEKIHKLKNQESKFREHLSVISNECRKRIEEFETDREDLIKNINTLQNQFAEFKKYSKFREDNFRKLIEDLENKNKTEGEKWKLWSQKLINSCLKIETVNKKSRDNILFKMQRYDSNVEVIEKAYEKAKKKLTKNK</sequence>
<name>A0A9P0CER4_9CUCU</name>
<evidence type="ECO:0000313" key="3">
    <source>
        <dbReference type="EMBL" id="CAH1099961.1"/>
    </source>
</evidence>
<keyword evidence="1" id="KW-0175">Coiled coil</keyword>
<feature type="coiled-coil region" evidence="1">
    <location>
        <begin position="666"/>
        <end position="693"/>
    </location>
</feature>
<proteinExistence type="predicted"/>
<keyword evidence="4" id="KW-1185">Reference proteome</keyword>
<protein>
    <submittedName>
        <fullName evidence="3">Uncharacterized protein</fullName>
    </submittedName>
</protein>
<evidence type="ECO:0000313" key="4">
    <source>
        <dbReference type="Proteomes" id="UP001153636"/>
    </source>
</evidence>
<evidence type="ECO:0000256" key="2">
    <source>
        <dbReference type="SAM" id="MobiDB-lite"/>
    </source>
</evidence>
<dbReference type="Gene3D" id="1.20.120.330">
    <property type="entry name" value="Nucleotidyltransferases domain 2"/>
    <property type="match status" value="1"/>
</dbReference>
<dbReference type="EMBL" id="OV651813">
    <property type="protein sequence ID" value="CAH1099961.1"/>
    <property type="molecule type" value="Genomic_DNA"/>
</dbReference>
<feature type="coiled-coil region" evidence="1">
    <location>
        <begin position="374"/>
        <end position="641"/>
    </location>
</feature>
<dbReference type="Proteomes" id="UP001153636">
    <property type="component" value="Chromosome 1"/>
</dbReference>
<dbReference type="AlphaFoldDB" id="A0A9P0CER4"/>
<reference evidence="3" key="1">
    <citation type="submission" date="2022-01" db="EMBL/GenBank/DDBJ databases">
        <authorList>
            <person name="King R."/>
        </authorList>
    </citation>
    <scope>NUCLEOTIDE SEQUENCE</scope>
</reference>
<feature type="coiled-coil region" evidence="1">
    <location>
        <begin position="205"/>
        <end position="299"/>
    </location>
</feature>
<feature type="coiled-coil region" evidence="1">
    <location>
        <begin position="746"/>
        <end position="773"/>
    </location>
</feature>
<dbReference type="OrthoDB" id="9518664at2759"/>
<gene>
    <name evidence="3" type="ORF">PSYICH_LOCUS819</name>
</gene>
<organism evidence="3 4">
    <name type="scientific">Psylliodes chrysocephalus</name>
    <dbReference type="NCBI Taxonomy" id="3402493"/>
    <lineage>
        <taxon>Eukaryota</taxon>
        <taxon>Metazoa</taxon>
        <taxon>Ecdysozoa</taxon>
        <taxon>Arthropoda</taxon>
        <taxon>Hexapoda</taxon>
        <taxon>Insecta</taxon>
        <taxon>Pterygota</taxon>
        <taxon>Neoptera</taxon>
        <taxon>Endopterygota</taxon>
        <taxon>Coleoptera</taxon>
        <taxon>Polyphaga</taxon>
        <taxon>Cucujiformia</taxon>
        <taxon>Chrysomeloidea</taxon>
        <taxon>Chrysomelidae</taxon>
        <taxon>Galerucinae</taxon>
        <taxon>Alticini</taxon>
        <taxon>Psylliodes</taxon>
    </lineage>
</organism>
<feature type="region of interest" description="Disordered" evidence="2">
    <location>
        <begin position="1"/>
        <end position="33"/>
    </location>
</feature>